<dbReference type="CTD" id="6757816"/>
<organism evidence="3 4">
    <name type="scientific">Trichoplax adhaerens</name>
    <name type="common">Trichoplax reptans</name>
    <dbReference type="NCBI Taxonomy" id="10228"/>
    <lineage>
        <taxon>Eukaryota</taxon>
        <taxon>Metazoa</taxon>
        <taxon>Placozoa</taxon>
        <taxon>Uniplacotomia</taxon>
        <taxon>Trichoplacea</taxon>
        <taxon>Trichoplacidae</taxon>
        <taxon>Trichoplax</taxon>
    </lineage>
</organism>
<accession>B3S8I5</accession>
<gene>
    <name evidence="3" type="ORF">TRIADDRAFT_60553</name>
</gene>
<keyword evidence="2" id="KW-0732">Signal</keyword>
<dbReference type="InParanoid" id="B3S8I5"/>
<keyword evidence="1" id="KW-0472">Membrane</keyword>
<feature type="transmembrane region" description="Helical" evidence="1">
    <location>
        <begin position="734"/>
        <end position="753"/>
    </location>
</feature>
<dbReference type="KEGG" id="tad:TRIADDRAFT_60553"/>
<feature type="transmembrane region" description="Helical" evidence="1">
    <location>
        <begin position="328"/>
        <end position="348"/>
    </location>
</feature>
<feature type="transmembrane region" description="Helical" evidence="1">
    <location>
        <begin position="702"/>
        <end position="722"/>
    </location>
</feature>
<sequence>MIYNKINRFTGPCVILSLICLSLHFVDIQANLSPYENNCQLVIQDKAQTYMHLNEMIQSDSVRVIIFDLYIGRQRVHRYHNSTVFFGWVKKNVGEIIFTLPNDYAAMSLSLYAVFMSSLKISFNESTVGCYGHLSDSYSRDYAIFTALAELIELNKSCSGEDCGTICRRNFTQKDAFFHNIDIYSCCQKDPRNAKINIQTCFIKKRFLWYIPVVTLVTILLSILLSGTAVDRIISWYLRRLERNTKIESVSVRILNEFRLQDMGYFYLSENKHRTGWALVNYAFKYCLFAVITFSIGFFSFFMQKFSAHFIIFPNMYQVRIPRFIEQAFLYLVYSCGISIFFIILTYLKQYCSREDYSYRYRPIFEEPHRLRYISPDSYRELHFQIMHYINSTIYHMRSFHVVGFTINFLSLILCLPFYIFGGIGNLRSIMFIAELFHMRMKKALLSEKMSARFLSYIVSTLIAFISLFYSISTILTIRMGLQLIIRIIITVVTFMISFPVYFSVVIVTVVPYLYYIVYTFDAYFRNEKIISRRIIQLQDKVNQTTKEILRAKEGNLHVFVTITYDNVLVDLPEMLQDNQIRHNITRYILWIQKKPNHHILDGICKIVFRYEILPDKTVVVTLSQCVNGCRRCPYTLGIDMLLTTIEHHLRNSDRNYFKSHLCPIYYCKEDIANTEIIAIPSELHQYLCYYAPHISISLWRMIINIIFVTGIFLTFILTSLLNYRTRPFSSLSSAIASLPFILLAVNLSLQYVKIPALKEEIMDMILVANIVQYRRGYRLFCTKGIQFQPIVQAYRMSLANNFPDSVDSGTIGMELYRDQANSLFLSTCKLRLGNIFRKIKQSFGHCEGQEEDFSINSERESLLHRTS</sequence>
<evidence type="ECO:0000313" key="3">
    <source>
        <dbReference type="EMBL" id="EDV20960.1"/>
    </source>
</evidence>
<feature type="chain" id="PRO_5002798508" description="SSD domain-containing protein" evidence="2">
    <location>
        <begin position="31"/>
        <end position="868"/>
    </location>
</feature>
<feature type="transmembrane region" description="Helical" evidence="1">
    <location>
        <begin position="407"/>
        <end position="434"/>
    </location>
</feature>
<feature type="transmembrane region" description="Helical" evidence="1">
    <location>
        <begin position="454"/>
        <end position="472"/>
    </location>
</feature>
<evidence type="ECO:0000313" key="4">
    <source>
        <dbReference type="Proteomes" id="UP000009022"/>
    </source>
</evidence>
<dbReference type="HOGENOM" id="CLU_017982_0_0_1"/>
<dbReference type="GeneID" id="6757816"/>
<name>B3S8I5_TRIAD</name>
<feature type="transmembrane region" description="Helical" evidence="1">
    <location>
        <begin position="282"/>
        <end position="303"/>
    </location>
</feature>
<proteinExistence type="predicted"/>
<protein>
    <recommendedName>
        <fullName evidence="5">SSD domain-containing protein</fullName>
    </recommendedName>
</protein>
<keyword evidence="1" id="KW-1133">Transmembrane helix</keyword>
<evidence type="ECO:0000256" key="2">
    <source>
        <dbReference type="SAM" id="SignalP"/>
    </source>
</evidence>
<dbReference type="RefSeq" id="XP_002116604.1">
    <property type="nucleotide sequence ID" value="XM_002116568.1"/>
</dbReference>
<keyword evidence="4" id="KW-1185">Reference proteome</keyword>
<dbReference type="EMBL" id="DS985256">
    <property type="protein sequence ID" value="EDV20960.1"/>
    <property type="molecule type" value="Genomic_DNA"/>
</dbReference>
<feature type="transmembrane region" description="Helical" evidence="1">
    <location>
        <begin position="484"/>
        <end position="501"/>
    </location>
</feature>
<reference evidence="3 4" key="1">
    <citation type="journal article" date="2008" name="Nature">
        <title>The Trichoplax genome and the nature of placozoans.</title>
        <authorList>
            <person name="Srivastava M."/>
            <person name="Begovic E."/>
            <person name="Chapman J."/>
            <person name="Putnam N.H."/>
            <person name="Hellsten U."/>
            <person name="Kawashima T."/>
            <person name="Kuo A."/>
            <person name="Mitros T."/>
            <person name="Salamov A."/>
            <person name="Carpenter M.L."/>
            <person name="Signorovitch A.Y."/>
            <person name="Moreno M.A."/>
            <person name="Kamm K."/>
            <person name="Grimwood J."/>
            <person name="Schmutz J."/>
            <person name="Shapiro H."/>
            <person name="Grigoriev I.V."/>
            <person name="Buss L.W."/>
            <person name="Schierwater B."/>
            <person name="Dellaporta S.L."/>
            <person name="Rokhsar D.S."/>
        </authorList>
    </citation>
    <scope>NUCLEOTIDE SEQUENCE [LARGE SCALE GENOMIC DNA]</scope>
    <source>
        <strain evidence="3 4">Grell-BS-1999</strain>
    </source>
</reference>
<evidence type="ECO:0008006" key="5">
    <source>
        <dbReference type="Google" id="ProtNLM"/>
    </source>
</evidence>
<dbReference type="Proteomes" id="UP000009022">
    <property type="component" value="Unassembled WGS sequence"/>
</dbReference>
<feature type="transmembrane region" description="Helical" evidence="1">
    <location>
        <begin position="207"/>
        <end position="230"/>
    </location>
</feature>
<keyword evidence="1" id="KW-0812">Transmembrane</keyword>
<feature type="signal peptide" evidence="2">
    <location>
        <begin position="1"/>
        <end position="30"/>
    </location>
</feature>
<dbReference type="AlphaFoldDB" id="B3S8I5"/>
<evidence type="ECO:0000256" key="1">
    <source>
        <dbReference type="SAM" id="Phobius"/>
    </source>
</evidence>
<dbReference type="PhylomeDB" id="B3S8I5"/>